<dbReference type="EMBL" id="JAKTTI010000003">
    <property type="protein sequence ID" value="MCH1624352.1"/>
    <property type="molecule type" value="Genomic_DNA"/>
</dbReference>
<dbReference type="RefSeq" id="WP_240252705.1">
    <property type="nucleotide sequence ID" value="NZ_JAKTTI010000003.1"/>
</dbReference>
<evidence type="ECO:0000259" key="1">
    <source>
        <dbReference type="Pfam" id="PF12867"/>
    </source>
</evidence>
<evidence type="ECO:0000313" key="3">
    <source>
        <dbReference type="Proteomes" id="UP001431131"/>
    </source>
</evidence>
<dbReference type="Pfam" id="PF12867">
    <property type="entry name" value="DinB_2"/>
    <property type="match status" value="1"/>
</dbReference>
<organism evidence="2 3">
    <name type="scientific">Fredinandcohnia quinoae</name>
    <dbReference type="NCBI Taxonomy" id="2918902"/>
    <lineage>
        <taxon>Bacteria</taxon>
        <taxon>Bacillati</taxon>
        <taxon>Bacillota</taxon>
        <taxon>Bacilli</taxon>
        <taxon>Bacillales</taxon>
        <taxon>Bacillaceae</taxon>
        <taxon>Fredinandcohnia</taxon>
    </lineage>
</organism>
<comment type="caution">
    <text evidence="2">The sequence shown here is derived from an EMBL/GenBank/DDBJ whole genome shotgun (WGS) entry which is preliminary data.</text>
</comment>
<gene>
    <name evidence="2" type="ORF">MJG50_03350</name>
</gene>
<name>A0AAW5E380_9BACI</name>
<dbReference type="InterPro" id="IPR024775">
    <property type="entry name" value="DinB-like"/>
</dbReference>
<reference evidence="2" key="1">
    <citation type="submission" date="2022-02" db="EMBL/GenBank/DDBJ databases">
        <title>Fredinandcohnia quinoae sp. nov. isolated from Chenopodium quinoa seeds.</title>
        <authorList>
            <person name="Saati-Santamaria Z."/>
            <person name="Flores-Felix J.D."/>
            <person name="Igual J.M."/>
            <person name="Velazquez E."/>
            <person name="Garcia-Fraile P."/>
            <person name="Martinez-Molina E."/>
        </authorList>
    </citation>
    <scope>NUCLEOTIDE SEQUENCE</scope>
    <source>
        <strain evidence="2">SECRCQ15</strain>
    </source>
</reference>
<feature type="domain" description="DinB-like" evidence="1">
    <location>
        <begin position="8"/>
        <end position="153"/>
    </location>
</feature>
<keyword evidence="3" id="KW-1185">Reference proteome</keyword>
<proteinExistence type="predicted"/>
<dbReference type="SUPFAM" id="SSF109854">
    <property type="entry name" value="DinB/YfiT-like putative metalloenzymes"/>
    <property type="match status" value="1"/>
</dbReference>
<evidence type="ECO:0000313" key="2">
    <source>
        <dbReference type="EMBL" id="MCH1624352.1"/>
    </source>
</evidence>
<dbReference type="InterPro" id="IPR034660">
    <property type="entry name" value="DinB/YfiT-like"/>
</dbReference>
<sequence>MDKNNKIREELLDSVKELSDEQLNKKVEDGSWTIMQVLEHLFLMERTVAYTISEQLKNNECKPTSEKPIHLTVYRSTKVTAPSFVTPSGEYTALEEMKTKLAESRKLMQQVVDIADEVLLSQKSYPHPVFGSLSLKQWIPFVGLHEKRHIEQIEEIKGKLS</sequence>
<accession>A0AAW5E380</accession>
<dbReference type="Gene3D" id="1.20.120.450">
    <property type="entry name" value="dinb family like domain"/>
    <property type="match status" value="1"/>
</dbReference>
<protein>
    <submittedName>
        <fullName evidence="2">DinB family protein</fullName>
    </submittedName>
</protein>
<dbReference type="Proteomes" id="UP001431131">
    <property type="component" value="Unassembled WGS sequence"/>
</dbReference>
<dbReference type="AlphaFoldDB" id="A0AAW5E380"/>